<name>A0A6G0U6N2_APHGL</name>
<dbReference type="Gene3D" id="1.25.10.10">
    <property type="entry name" value="Leucine-rich Repeat Variant"/>
    <property type="match status" value="1"/>
</dbReference>
<dbReference type="EMBL" id="VYZN01000004">
    <property type="protein sequence ID" value="KAE9543942.1"/>
    <property type="molecule type" value="Genomic_DNA"/>
</dbReference>
<dbReference type="InterPro" id="IPR057407">
    <property type="entry name" value="HEAT_TANGO6"/>
</dbReference>
<organism evidence="5 6">
    <name type="scientific">Aphis glycines</name>
    <name type="common">Soybean aphid</name>
    <dbReference type="NCBI Taxonomy" id="307491"/>
    <lineage>
        <taxon>Eukaryota</taxon>
        <taxon>Metazoa</taxon>
        <taxon>Ecdysozoa</taxon>
        <taxon>Arthropoda</taxon>
        <taxon>Hexapoda</taxon>
        <taxon>Insecta</taxon>
        <taxon>Pterygota</taxon>
        <taxon>Neoptera</taxon>
        <taxon>Paraneoptera</taxon>
        <taxon>Hemiptera</taxon>
        <taxon>Sternorrhyncha</taxon>
        <taxon>Aphidomorpha</taxon>
        <taxon>Aphidoidea</taxon>
        <taxon>Aphididae</taxon>
        <taxon>Aphidini</taxon>
        <taxon>Aphis</taxon>
        <taxon>Aphis</taxon>
    </lineage>
</organism>
<dbReference type="PANTHER" id="PTHR20959">
    <property type="entry name" value="TRANSPORT AND GOLGI ORGANIZATION PROTEIN 6 FAMILY MEMBER"/>
    <property type="match status" value="1"/>
</dbReference>
<sequence length="858" mass="99149">MEIQNIIDLMSTITSTQSGDPFCDFKRDYSEHNINEKNQSLRFLNVQKAIRLLSELKECLLKRPDKISEDITLSANHCTIISKCLSFVVTYGFTTCLIPSIWKSFENDQKHIQFTQKISSDKAYKELKLYVNSWFDLIKEPTLKRLILVKHINVLLAGLCQLSLLPIAKPGTEIAAESTIDELKYEQLIIEQNKFKNILKNLILIERDPLFIREIIFVLGRKNCQKHIKLGLGELFSDLLIQSNGIQTFLRVACDLISETSQNFNQHGLQEWSTLIHNYYLKSKPKYTNYIVPQIWELLRSNTNFHQLQFRSIAVFCIHLMSKENYNDFLAFYISPIEQLMKISKIQNVSRCIEDLHSLFYLFRNEIWSLSPKLLTHVAAIIYNVYTATANGVYYLKSKLEDLVFLILMYFSSSKDHLKLIIFSPYQISVNYDDSGNIQIKYAKKEHQLNLESHVDLILNLIDKRADSKLMKTVFITFLDMYTDVSSKEYSIMEKLFIVKAIHHLIEKDDVQKSISTDPEIVLDFIKSILKVISENNLIDIEVLSIALMVLGCVLENAKKNSQFDCLMDYLTKISENIEDATFKDLILETQEKIKQAHNISSKQPAVVQRTIDDVLFDTRDPLLPCRSHALIELKKMIESGDKMVSTKKTEILIVIQENLKNTDSYLYLSAIFTLSSLCSYFPNDILPILCEEYSMPINYNHSPETRLKIGEVLMKTVKLLNETIPLYKNRLLNTFMAGVRDNDHLVRASSLSNLADICRLLRYNLGSIVAEIVNCADYVLRYDPATEPRRAAVLLLQMIIQGGDSELLEILTDSIKDIYHMLKFQYQCDKDETIKLHAQVAIERLNDIMKSLFLEPK</sequence>
<feature type="domain" description="TANGO6 HEAT repeat" evidence="3">
    <location>
        <begin position="240"/>
        <end position="415"/>
    </location>
</feature>
<feature type="domain" description="TANGO6 N-terminal" evidence="4">
    <location>
        <begin position="72"/>
        <end position="221"/>
    </location>
</feature>
<evidence type="ECO:0000259" key="4">
    <source>
        <dbReference type="Pfam" id="PF25267"/>
    </source>
</evidence>
<feature type="domain" description="RNA polymerase II assembly factor Rtp1 C-terminal" evidence="2">
    <location>
        <begin position="615"/>
        <end position="723"/>
    </location>
</feature>
<dbReference type="InterPro" id="IPR057347">
    <property type="entry name" value="TANGO6_N"/>
</dbReference>
<evidence type="ECO:0000259" key="2">
    <source>
        <dbReference type="Pfam" id="PF10363"/>
    </source>
</evidence>
<dbReference type="GO" id="GO:0009306">
    <property type="term" value="P:protein secretion"/>
    <property type="evidence" value="ECO:0007669"/>
    <property type="project" value="TreeGrafter"/>
</dbReference>
<reference evidence="5 6" key="1">
    <citation type="submission" date="2019-08" db="EMBL/GenBank/DDBJ databases">
        <title>The genome of the soybean aphid Biotype 1, its phylome, world population structure and adaptation to the North American continent.</title>
        <authorList>
            <person name="Giordano R."/>
            <person name="Donthu R.K."/>
            <person name="Hernandez A.G."/>
            <person name="Wright C.L."/>
            <person name="Zimin A.V."/>
        </authorList>
    </citation>
    <scope>NUCLEOTIDE SEQUENCE [LARGE SCALE GENOMIC DNA]</scope>
    <source>
        <tissue evidence="5">Whole aphids</tissue>
    </source>
</reference>
<dbReference type="PANTHER" id="PTHR20959:SF1">
    <property type="entry name" value="TRANSPORT AND GOLGI ORGANIZATION PROTEIN 6 HOMOLOG"/>
    <property type="match status" value="1"/>
</dbReference>
<gene>
    <name evidence="5" type="ORF">AGLY_001920</name>
</gene>
<dbReference type="InterPro" id="IPR016024">
    <property type="entry name" value="ARM-type_fold"/>
</dbReference>
<evidence type="ECO:0000259" key="3">
    <source>
        <dbReference type="Pfam" id="PF23565"/>
    </source>
</evidence>
<proteinExistence type="inferred from homology"/>
<dbReference type="InterPro" id="IPR039600">
    <property type="entry name" value="TANGO6/Rtp1"/>
</dbReference>
<comment type="caution">
    <text evidence="5">The sequence shown here is derived from an EMBL/GenBank/DDBJ whole genome shotgun (WGS) entry which is preliminary data.</text>
</comment>
<evidence type="ECO:0000313" key="6">
    <source>
        <dbReference type="Proteomes" id="UP000475862"/>
    </source>
</evidence>
<evidence type="ECO:0000313" key="5">
    <source>
        <dbReference type="EMBL" id="KAE9543942.1"/>
    </source>
</evidence>
<dbReference type="AlphaFoldDB" id="A0A6G0U6N2"/>
<dbReference type="Pfam" id="PF25267">
    <property type="entry name" value="TANGO6_N"/>
    <property type="match status" value="1"/>
</dbReference>
<accession>A0A6G0U6N2</accession>
<dbReference type="OrthoDB" id="39591at2759"/>
<protein>
    <submittedName>
        <fullName evidence="5">Uncharacterized protein</fullName>
    </submittedName>
</protein>
<dbReference type="SUPFAM" id="SSF48371">
    <property type="entry name" value="ARM repeat"/>
    <property type="match status" value="1"/>
</dbReference>
<comment type="similarity">
    <text evidence="1">Belongs to the Tango6 family.</text>
</comment>
<evidence type="ECO:0000256" key="1">
    <source>
        <dbReference type="ARBA" id="ARBA00005724"/>
    </source>
</evidence>
<dbReference type="InterPro" id="IPR019451">
    <property type="entry name" value="Rtp1_C1"/>
</dbReference>
<keyword evidence="6" id="KW-1185">Reference proteome</keyword>
<dbReference type="Pfam" id="PF10363">
    <property type="entry name" value="RTP1_C1"/>
    <property type="match status" value="1"/>
</dbReference>
<dbReference type="InterPro" id="IPR011989">
    <property type="entry name" value="ARM-like"/>
</dbReference>
<dbReference type="Proteomes" id="UP000475862">
    <property type="component" value="Unassembled WGS sequence"/>
</dbReference>
<dbReference type="Pfam" id="PF23565">
    <property type="entry name" value="ARM_TANGO6"/>
    <property type="match status" value="1"/>
</dbReference>